<reference evidence="2" key="1">
    <citation type="submission" date="2023-04" db="EMBL/GenBank/DDBJ databases">
        <authorList>
            <consortium name="ELIXIR-Norway"/>
        </authorList>
    </citation>
    <scope>NUCLEOTIDE SEQUENCE [LARGE SCALE GENOMIC DNA]</scope>
</reference>
<evidence type="ECO:0000313" key="2">
    <source>
        <dbReference type="EMBL" id="CAI9167920.1"/>
    </source>
</evidence>
<dbReference type="Proteomes" id="UP001176941">
    <property type="component" value="Chromosome 27"/>
</dbReference>
<keyword evidence="3" id="KW-1185">Reference proteome</keyword>
<name>A0ABN8Z256_RANTA</name>
<evidence type="ECO:0000313" key="3">
    <source>
        <dbReference type="Proteomes" id="UP001176941"/>
    </source>
</evidence>
<evidence type="ECO:0000256" key="1">
    <source>
        <dbReference type="SAM" id="MobiDB-lite"/>
    </source>
</evidence>
<accession>A0ABN8Z256</accession>
<proteinExistence type="predicted"/>
<gene>
    <name evidence="2" type="ORF">MRATA1EN1_LOCUS16882</name>
</gene>
<dbReference type="EMBL" id="OX459963">
    <property type="protein sequence ID" value="CAI9167920.1"/>
    <property type="molecule type" value="Genomic_DNA"/>
</dbReference>
<organism evidence="2 3">
    <name type="scientific">Rangifer tarandus platyrhynchus</name>
    <name type="common">Svalbard reindeer</name>
    <dbReference type="NCBI Taxonomy" id="3082113"/>
    <lineage>
        <taxon>Eukaryota</taxon>
        <taxon>Metazoa</taxon>
        <taxon>Chordata</taxon>
        <taxon>Craniata</taxon>
        <taxon>Vertebrata</taxon>
        <taxon>Euteleostomi</taxon>
        <taxon>Mammalia</taxon>
        <taxon>Eutheria</taxon>
        <taxon>Laurasiatheria</taxon>
        <taxon>Artiodactyla</taxon>
        <taxon>Ruminantia</taxon>
        <taxon>Pecora</taxon>
        <taxon>Cervidae</taxon>
        <taxon>Odocoileinae</taxon>
        <taxon>Rangifer</taxon>
    </lineage>
</organism>
<sequence length="79" mass="9055">MATHDLQQPVSRSLRSEVVWAGDKLTGKSRLPRTLPTEIGPATPHRHGPARAQCERVRCACAQRRRCRPLRIRPHRQRS</sequence>
<feature type="region of interest" description="Disordered" evidence="1">
    <location>
        <begin position="28"/>
        <end position="51"/>
    </location>
</feature>
<protein>
    <submittedName>
        <fullName evidence="2">Uncharacterized protein</fullName>
    </submittedName>
</protein>